<evidence type="ECO:0000313" key="2">
    <source>
        <dbReference type="Proteomes" id="UP000823900"/>
    </source>
</evidence>
<reference evidence="1" key="1">
    <citation type="journal article" date="2021" name="PeerJ">
        <title>Extensive microbial diversity within the chicken gut microbiome revealed by metagenomics and culture.</title>
        <authorList>
            <person name="Gilroy R."/>
            <person name="Ravi A."/>
            <person name="Getino M."/>
            <person name="Pursley I."/>
            <person name="Horton D.L."/>
            <person name="Alikhan N.F."/>
            <person name="Baker D."/>
            <person name="Gharbi K."/>
            <person name="Hall N."/>
            <person name="Watson M."/>
            <person name="Adriaenssens E.M."/>
            <person name="Foster-Nyarko E."/>
            <person name="Jarju S."/>
            <person name="Secka A."/>
            <person name="Antonio M."/>
            <person name="Oren A."/>
            <person name="Chaudhuri R.R."/>
            <person name="La Ragione R."/>
            <person name="Hildebrand F."/>
            <person name="Pallen M.J."/>
        </authorList>
    </citation>
    <scope>NUCLEOTIDE SEQUENCE</scope>
    <source>
        <strain evidence="1">CHK178-16964</strain>
    </source>
</reference>
<dbReference type="AlphaFoldDB" id="A0A9D2HGJ0"/>
<feature type="non-terminal residue" evidence="1">
    <location>
        <position position="1"/>
    </location>
</feature>
<accession>A0A9D2HGJ0</accession>
<gene>
    <name evidence="1" type="ORF">IAA07_02465</name>
</gene>
<comment type="caution">
    <text evidence="1">The sequence shown here is derived from an EMBL/GenBank/DDBJ whole genome shotgun (WGS) entry which is preliminary data.</text>
</comment>
<proteinExistence type="predicted"/>
<organism evidence="1 2">
    <name type="scientific">Candidatus Lachnoclostridium stercoravium</name>
    <dbReference type="NCBI Taxonomy" id="2838633"/>
    <lineage>
        <taxon>Bacteria</taxon>
        <taxon>Bacillati</taxon>
        <taxon>Bacillota</taxon>
        <taxon>Clostridia</taxon>
        <taxon>Lachnospirales</taxon>
        <taxon>Lachnospiraceae</taxon>
    </lineage>
</organism>
<reference evidence="1" key="2">
    <citation type="submission" date="2021-04" db="EMBL/GenBank/DDBJ databases">
        <authorList>
            <person name="Gilroy R."/>
        </authorList>
    </citation>
    <scope>NUCLEOTIDE SEQUENCE</scope>
    <source>
        <strain evidence="1">CHK178-16964</strain>
    </source>
</reference>
<sequence>LDLKEEISLSANDPMTKEDCINMFYNLLKAEPKSGSGIYGEVLGCELASDGEISPLAMADVTLQGPKLITSEEELDDAVPFDMDEANCYLNGDPTVSRVLYSAADNYMVIYYNTASKTIWGYTPNDSDDSDRCMARGEVTHIYYQSTDVMTPSAIELDGTEYQISNSDMQFAFSVYGTVEVGDVITVIYSKSGTGDDDSVTRTVLDYIIAD</sequence>
<dbReference type="Proteomes" id="UP000823900">
    <property type="component" value="Unassembled WGS sequence"/>
</dbReference>
<dbReference type="EMBL" id="DWZA01000022">
    <property type="protein sequence ID" value="HJA70427.1"/>
    <property type="molecule type" value="Genomic_DNA"/>
</dbReference>
<name>A0A9D2HGJ0_9FIRM</name>
<evidence type="ECO:0000313" key="1">
    <source>
        <dbReference type="EMBL" id="HJA70427.1"/>
    </source>
</evidence>
<protein>
    <submittedName>
        <fullName evidence="1">S-layer homology domain-containing protein</fullName>
    </submittedName>
</protein>